<dbReference type="Proteomes" id="UP000319263">
    <property type="component" value="Chromosome"/>
</dbReference>
<dbReference type="SUPFAM" id="SSF53822">
    <property type="entry name" value="Periplasmic binding protein-like I"/>
    <property type="match status" value="1"/>
</dbReference>
<keyword evidence="6" id="KW-1185">Reference proteome</keyword>
<evidence type="ECO:0000313" key="5">
    <source>
        <dbReference type="EMBL" id="QDP98228.1"/>
    </source>
</evidence>
<keyword evidence="2" id="KW-0238">DNA-binding</keyword>
<dbReference type="KEGG" id="mik:FOE78_22045"/>
<accession>A0A516Q485</accession>
<dbReference type="CDD" id="cd01392">
    <property type="entry name" value="HTH_LacI"/>
    <property type="match status" value="1"/>
</dbReference>
<dbReference type="SMART" id="SM00354">
    <property type="entry name" value="HTH_LACI"/>
    <property type="match status" value="1"/>
</dbReference>
<sequence>MIKAPVAASAGRRVTIRDVAEAARVSRQTVTRAMNDMPGINAGTKERVLLAARELGYHPSRFGRGLVLHDHHTIGLVIDNLVNPYYPELSSAVVTRAAERGWTVVLMDCSGVDNQRDLIGQLADQVDALIGYVHLDYEELSRLLPGVPVVRIDAPDPTAVPGSVNFDLGRGMAEVVDHLLQRGVRRPVMLDSSRDESGLTERARQFIKLMQGHGISAPVLHAGGDQLSDGIRATTEIITTMPRTDAIMCFNDITAFGALKALRQHGREVPRDVRVVGVDGLAAGTYVTPMLTSLALDMTKVAAAAVDIALGRLDGSIAAGSRGARRKVRHKLVIREST</sequence>
<dbReference type="EMBL" id="CP041692">
    <property type="protein sequence ID" value="QDP98228.1"/>
    <property type="molecule type" value="Genomic_DNA"/>
</dbReference>
<dbReference type="PANTHER" id="PTHR30146:SF109">
    <property type="entry name" value="HTH-TYPE TRANSCRIPTIONAL REGULATOR GALS"/>
    <property type="match status" value="1"/>
</dbReference>
<dbReference type="Pfam" id="PF13377">
    <property type="entry name" value="Peripla_BP_3"/>
    <property type="match status" value="1"/>
</dbReference>
<dbReference type="Pfam" id="PF00356">
    <property type="entry name" value="LacI"/>
    <property type="match status" value="1"/>
</dbReference>
<dbReference type="GO" id="GO:0003700">
    <property type="term" value="F:DNA-binding transcription factor activity"/>
    <property type="evidence" value="ECO:0007669"/>
    <property type="project" value="TreeGrafter"/>
</dbReference>
<dbReference type="InterPro" id="IPR010982">
    <property type="entry name" value="Lambda_DNA-bd_dom_sf"/>
</dbReference>
<dbReference type="AlphaFoldDB" id="A0A516Q485"/>
<dbReference type="OrthoDB" id="3258243at2"/>
<dbReference type="InterPro" id="IPR000843">
    <property type="entry name" value="HTH_LacI"/>
</dbReference>
<proteinExistence type="predicted"/>
<evidence type="ECO:0000313" key="6">
    <source>
        <dbReference type="Proteomes" id="UP000319263"/>
    </source>
</evidence>
<dbReference type="GO" id="GO:0000976">
    <property type="term" value="F:transcription cis-regulatory region binding"/>
    <property type="evidence" value="ECO:0007669"/>
    <property type="project" value="TreeGrafter"/>
</dbReference>
<feature type="domain" description="HTH lacI-type" evidence="4">
    <location>
        <begin position="14"/>
        <end position="68"/>
    </location>
</feature>
<keyword evidence="1" id="KW-0805">Transcription regulation</keyword>
<name>A0A516Q485_9ACTN</name>
<dbReference type="InterPro" id="IPR028082">
    <property type="entry name" value="Peripla_BP_I"/>
</dbReference>
<reference evidence="5 6" key="1">
    <citation type="submission" date="2019-07" db="EMBL/GenBank/DDBJ databases">
        <title>Microlunatus dokdonensis sp. nov. isolated from the rhizospheric soil of the wild plant Elymus tsukushiensis.</title>
        <authorList>
            <person name="Ghim S.-Y."/>
            <person name="Hwang Y.-J."/>
            <person name="Son J.-S."/>
            <person name="Shin J.-H."/>
        </authorList>
    </citation>
    <scope>NUCLEOTIDE SEQUENCE [LARGE SCALE GENOMIC DNA]</scope>
    <source>
        <strain evidence="5 6">KUDC0627</strain>
    </source>
</reference>
<gene>
    <name evidence="5" type="ORF">FOE78_22045</name>
</gene>
<keyword evidence="3" id="KW-0804">Transcription</keyword>
<dbReference type="Gene3D" id="1.10.260.40">
    <property type="entry name" value="lambda repressor-like DNA-binding domains"/>
    <property type="match status" value="1"/>
</dbReference>
<organism evidence="5 6">
    <name type="scientific">Microlunatus elymi</name>
    <dbReference type="NCBI Taxonomy" id="2596828"/>
    <lineage>
        <taxon>Bacteria</taxon>
        <taxon>Bacillati</taxon>
        <taxon>Actinomycetota</taxon>
        <taxon>Actinomycetes</taxon>
        <taxon>Propionibacteriales</taxon>
        <taxon>Propionibacteriaceae</taxon>
        <taxon>Microlunatus</taxon>
    </lineage>
</organism>
<dbReference type="Gene3D" id="3.40.50.2300">
    <property type="match status" value="2"/>
</dbReference>
<dbReference type="InterPro" id="IPR046335">
    <property type="entry name" value="LacI/GalR-like_sensor"/>
</dbReference>
<dbReference type="PROSITE" id="PS50932">
    <property type="entry name" value="HTH_LACI_2"/>
    <property type="match status" value="1"/>
</dbReference>
<evidence type="ECO:0000256" key="1">
    <source>
        <dbReference type="ARBA" id="ARBA00023015"/>
    </source>
</evidence>
<evidence type="ECO:0000256" key="3">
    <source>
        <dbReference type="ARBA" id="ARBA00023163"/>
    </source>
</evidence>
<dbReference type="RefSeq" id="WP_143988169.1">
    <property type="nucleotide sequence ID" value="NZ_CP041692.1"/>
</dbReference>
<dbReference type="CDD" id="cd06267">
    <property type="entry name" value="PBP1_LacI_sugar_binding-like"/>
    <property type="match status" value="1"/>
</dbReference>
<dbReference type="SUPFAM" id="SSF47413">
    <property type="entry name" value="lambda repressor-like DNA-binding domains"/>
    <property type="match status" value="1"/>
</dbReference>
<protein>
    <submittedName>
        <fullName evidence="5">LacI family transcriptional regulator</fullName>
    </submittedName>
</protein>
<dbReference type="PROSITE" id="PS00356">
    <property type="entry name" value="HTH_LACI_1"/>
    <property type="match status" value="1"/>
</dbReference>
<evidence type="ECO:0000256" key="2">
    <source>
        <dbReference type="ARBA" id="ARBA00023125"/>
    </source>
</evidence>
<evidence type="ECO:0000259" key="4">
    <source>
        <dbReference type="PROSITE" id="PS50932"/>
    </source>
</evidence>
<dbReference type="PANTHER" id="PTHR30146">
    <property type="entry name" value="LACI-RELATED TRANSCRIPTIONAL REPRESSOR"/>
    <property type="match status" value="1"/>
</dbReference>